<evidence type="ECO:0000313" key="3">
    <source>
        <dbReference type="Proteomes" id="UP001152173"/>
    </source>
</evidence>
<dbReference type="Gene3D" id="3.40.47.40">
    <property type="entry name" value="Stage V sporulation protein AD"/>
    <property type="match status" value="1"/>
</dbReference>
<comment type="caution">
    <text evidence="2">The sequence shown here is derived from an EMBL/GenBank/DDBJ whole genome shotgun (WGS) entry which is preliminary data.</text>
</comment>
<dbReference type="Proteomes" id="UP001152173">
    <property type="component" value="Unassembled WGS sequence"/>
</dbReference>
<dbReference type="GO" id="GO:0016746">
    <property type="term" value="F:acyltransferase activity"/>
    <property type="evidence" value="ECO:0007669"/>
    <property type="project" value="InterPro"/>
</dbReference>
<feature type="transmembrane region" description="Helical" evidence="1">
    <location>
        <begin position="102"/>
        <end position="123"/>
    </location>
</feature>
<dbReference type="EMBL" id="JAMKBJ010000003">
    <property type="protein sequence ID" value="MCZ8536547.1"/>
    <property type="molecule type" value="Genomic_DNA"/>
</dbReference>
<keyword evidence="1" id="KW-0812">Transmembrane</keyword>
<dbReference type="PIRSF" id="PIRSF011570">
    <property type="entry name" value="SpoVAD"/>
    <property type="match status" value="1"/>
</dbReference>
<dbReference type="AlphaFoldDB" id="A0A9X3LF03"/>
<keyword evidence="3" id="KW-1185">Reference proteome</keyword>
<gene>
    <name evidence="2" type="ORF">M9R32_05050</name>
</gene>
<evidence type="ECO:0000313" key="2">
    <source>
        <dbReference type="EMBL" id="MCZ8536547.1"/>
    </source>
</evidence>
<proteinExistence type="predicted"/>
<reference evidence="2" key="1">
    <citation type="submission" date="2022-05" db="EMBL/GenBank/DDBJ databases">
        <authorList>
            <person name="Colautti A."/>
            <person name="Iacumin L."/>
        </authorList>
    </citation>
    <scope>NUCLEOTIDE SEQUENCE</scope>
    <source>
        <strain evidence="2">SK 55</strain>
    </source>
</reference>
<protein>
    <submittedName>
        <fullName evidence="2">Stage V sporulation protein AD</fullName>
    </submittedName>
</protein>
<accession>A0A9X3LF03</accession>
<dbReference type="InterPro" id="IPR038369">
    <property type="entry name" value="SpoVAD_sf"/>
</dbReference>
<keyword evidence="1" id="KW-0472">Membrane</keyword>
<name>A0A9X3LF03_9BACL</name>
<dbReference type="InterPro" id="IPR016039">
    <property type="entry name" value="Thiolase-like"/>
</dbReference>
<dbReference type="SUPFAM" id="SSF53901">
    <property type="entry name" value="Thiolase-like"/>
    <property type="match status" value="1"/>
</dbReference>
<evidence type="ECO:0000256" key="1">
    <source>
        <dbReference type="SAM" id="Phobius"/>
    </source>
</evidence>
<organism evidence="2 3">
    <name type="scientific">Paenisporosarcina quisquiliarum</name>
    <dbReference type="NCBI Taxonomy" id="365346"/>
    <lineage>
        <taxon>Bacteria</taxon>
        <taxon>Bacillati</taxon>
        <taxon>Bacillota</taxon>
        <taxon>Bacilli</taxon>
        <taxon>Bacillales</taxon>
        <taxon>Caryophanaceae</taxon>
        <taxon>Paenisporosarcina</taxon>
    </lineage>
</organism>
<dbReference type="InterPro" id="IPR010894">
    <property type="entry name" value="SpoVAD"/>
</dbReference>
<sequence>MVKNSRTYQFPSKPSIVSTAVAVGPLEKESPFHPHFDHVYEDERLGQETNEKGHSQLIEDTCNLAIMKGGFQLPDIDLFLGGDLVNQMTPTNFAARQLATPYMGMFSACATSISSLITASFFLETKQMDRILFGAASQHNAVERQFRYPIEYGTQKPPTGQWTVTGAGYGVLSHNQVGKPFVQSATIGQVVDCECTDPLDMGSAMAPAAFDTIQRHLAQNKGTSYDFVMTGDLGKTGSAILQELIKTSGVSSYLVDQYRDAGAEFYGNNDKFLSGASGAGCSATVYLGPIYAELLAKQYKKILLVATGALLSPLSFQQGESIPCIAHAVELSME</sequence>
<dbReference type="RefSeq" id="WP_269925648.1">
    <property type="nucleotide sequence ID" value="NZ_JAMKBJ010000003.1"/>
</dbReference>
<keyword evidence="1" id="KW-1133">Transmembrane helix</keyword>
<dbReference type="Pfam" id="PF07451">
    <property type="entry name" value="SpoVAD"/>
    <property type="match status" value="1"/>
</dbReference>